<dbReference type="EMBL" id="JAQHRD010000008">
    <property type="protein sequence ID" value="KAJ6438442.1"/>
    <property type="molecule type" value="Genomic_DNA"/>
</dbReference>
<feature type="compositionally biased region" description="Basic and acidic residues" evidence="1">
    <location>
        <begin position="1109"/>
        <end position="1122"/>
    </location>
</feature>
<sequence length="1248" mass="137789">MASADPNWRRTSMAPRAAVGARVALDHPHPHHQQPHQHDDEQHQQQHAQHQQQQAQPYLAPTSGSRFRKLRGKSVSSPRAIDVFRDSPSSDSDEAGGSGGGHLVHSVSQSSSCYSTDTPRTARRRSKSVTAPRTNYYNNNDGHNASSSNSSPQAAFEYPYGGGPEVAGAGWHRANASANAGPARGAATTTTASTPSTAANLRGGANGSGGTRPVPSYRGTAPTSGALSPKPVNVSSVDPSLAALDGVKPPPVYRGRETQSSRPRAPVVGRGNHQQQHHQQQQQVYDHGYYNRRHPGPNSASPQSHHSPAHQHHQLQQQQRQHRQQRQQRRPKQGTPSRGPRSPVPQVSPVPQSQYHPGHHHHQPQEPYYQQDYSPPRDYYQHQPYYQEHEQYPQDQPPFQDQDHYYQQPDSNAQQPGDYQQVKPDDNALRHPLAQEQFLSPPPAQQYETRDLEQRPDGAAKQDAPVADAPQPKEAYQTPRKQKQQPEQWAKQASPAAASAAQDSPSAERQHYQQDLAPESSDRRRQRSTKQVRQHQQERGHQQQGAEEDADRVAEEVARLEAETDRILAEQKKLDLLRLQATLETPPKPKRSLLGLEKLFISRGKKSNHGSSQPSTPDTLAPSIFSPALSHFSHRSSVDDSPIPFKMGFIEPGGKDIVPQTDAPASASNGGERVSHSNCRVSTDDVTDCMQQVVMVRSQSATVNLPISADTSPDDIIQAVAQRTKQQLSTASFVVIECYFALGLERRLRRYERVRDTLNSWDNDQQNSLLIMPVDSPVDLKGLELSSVPRTEDSPSGFCVQLYHSSRPGKWAKRWVTLLESGQMFVSKKPHSGPADKDSTVICHLSDFDLYNPKQSEMRRSLKPPKRLCYAIKSQQKTIVFPNGENFVHFFCTDDEALAARFCELVHGWRSWYLANLLVDLERKNKAPVQANNGPLVNRAMSKRNPNGTLGVSIDKNAEPLWDVTGFKSPDINTLTRTLTLASKDRARAKTQSSPSVEAEAEFAAGGLLGSAYDKRQAEAVTTSTRIIKVEGPFTEGPSLLNGGVAQTSPDTASTKTEPQGWFPSAAEHTARLRAKSNETKRPMTADAAQHSRRTSRDAHYPAPLLSFADKDRMDRHSRYGEPHGYARSHQGGGQPLINFATGGQAQQPHGAPPQRGMSRRGLPPSGSSSNSLGSQQSHHSQHSPSMRGRSRSTASSRPGGGSRRYPDEQRPPMPQRSVRHRDGPPPRGVPPPGQWQQPGEPLVNRAR</sequence>
<gene>
    <name evidence="2" type="ORF">O9K51_09034</name>
</gene>
<organism evidence="2 3">
    <name type="scientific">Purpureocillium lavendulum</name>
    <dbReference type="NCBI Taxonomy" id="1247861"/>
    <lineage>
        <taxon>Eukaryota</taxon>
        <taxon>Fungi</taxon>
        <taxon>Dikarya</taxon>
        <taxon>Ascomycota</taxon>
        <taxon>Pezizomycotina</taxon>
        <taxon>Sordariomycetes</taxon>
        <taxon>Hypocreomycetidae</taxon>
        <taxon>Hypocreales</taxon>
        <taxon>Ophiocordycipitaceae</taxon>
        <taxon>Purpureocillium</taxon>
    </lineage>
</organism>
<comment type="caution">
    <text evidence="2">The sequence shown here is derived from an EMBL/GenBank/DDBJ whole genome shotgun (WGS) entry which is preliminary data.</text>
</comment>
<feature type="compositionally biased region" description="Basic residues" evidence="1">
    <location>
        <begin position="320"/>
        <end position="332"/>
    </location>
</feature>
<feature type="compositionally biased region" description="Basic and acidic residues" evidence="1">
    <location>
        <begin position="448"/>
        <end position="460"/>
    </location>
</feature>
<feature type="compositionally biased region" description="Low complexity" evidence="1">
    <location>
        <begin position="173"/>
        <end position="200"/>
    </location>
</feature>
<feature type="region of interest" description="Disordered" evidence="1">
    <location>
        <begin position="1033"/>
        <end position="1248"/>
    </location>
</feature>
<feature type="compositionally biased region" description="Low complexity" evidence="1">
    <location>
        <begin position="45"/>
        <end position="57"/>
    </location>
</feature>
<evidence type="ECO:0000313" key="3">
    <source>
        <dbReference type="Proteomes" id="UP001163105"/>
    </source>
</evidence>
<dbReference type="InterPro" id="IPR029071">
    <property type="entry name" value="Ubiquitin-like_domsf"/>
</dbReference>
<dbReference type="AlphaFoldDB" id="A0AB34FH75"/>
<evidence type="ECO:0000256" key="1">
    <source>
        <dbReference type="SAM" id="MobiDB-lite"/>
    </source>
</evidence>
<feature type="region of interest" description="Disordered" evidence="1">
    <location>
        <begin position="660"/>
        <end position="679"/>
    </location>
</feature>
<reference evidence="2" key="1">
    <citation type="submission" date="2023-01" db="EMBL/GenBank/DDBJ databases">
        <title>The growth and conidiation of Purpureocillium lavendulum are regulated by nitrogen source and histone H3K14 acetylation.</title>
        <authorList>
            <person name="Tang P."/>
            <person name="Han J."/>
            <person name="Zhang C."/>
            <person name="Tang P."/>
            <person name="Qi F."/>
            <person name="Zhang K."/>
            <person name="Liang L."/>
        </authorList>
    </citation>
    <scope>NUCLEOTIDE SEQUENCE</scope>
    <source>
        <strain evidence="2">YMF1.00683</strain>
    </source>
</reference>
<feature type="compositionally biased region" description="Low complexity" evidence="1">
    <location>
        <begin position="393"/>
        <end position="410"/>
    </location>
</feature>
<feature type="compositionally biased region" description="Low complexity" evidence="1">
    <location>
        <begin position="365"/>
        <end position="386"/>
    </location>
</feature>
<feature type="compositionally biased region" description="Low complexity" evidence="1">
    <location>
        <begin position="273"/>
        <end position="283"/>
    </location>
</feature>
<keyword evidence="3" id="KW-1185">Reference proteome</keyword>
<dbReference type="Gene3D" id="2.30.29.30">
    <property type="entry name" value="Pleckstrin-homology domain (PH domain)/Phosphotyrosine-binding domain (PTB)"/>
    <property type="match status" value="1"/>
</dbReference>
<feature type="compositionally biased region" description="Polar residues" evidence="1">
    <location>
        <begin position="128"/>
        <end position="137"/>
    </location>
</feature>
<feature type="compositionally biased region" description="Polar residues" evidence="1">
    <location>
        <begin position="1045"/>
        <end position="1058"/>
    </location>
</feature>
<dbReference type="PANTHER" id="PTHR38700">
    <property type="entry name" value="YALI0E22418P"/>
    <property type="match status" value="1"/>
</dbReference>
<feature type="compositionally biased region" description="Low complexity" evidence="1">
    <location>
        <begin position="138"/>
        <end position="151"/>
    </location>
</feature>
<feature type="compositionally biased region" description="Low complexity" evidence="1">
    <location>
        <begin position="490"/>
        <end position="505"/>
    </location>
</feature>
<dbReference type="SUPFAM" id="SSF54236">
    <property type="entry name" value="Ubiquitin-like"/>
    <property type="match status" value="1"/>
</dbReference>
<dbReference type="PANTHER" id="PTHR38700:SF1">
    <property type="entry name" value="PH DOMAIN-CONTAINING PROTEIN"/>
    <property type="match status" value="1"/>
</dbReference>
<evidence type="ECO:0000313" key="2">
    <source>
        <dbReference type="EMBL" id="KAJ6438442.1"/>
    </source>
</evidence>
<dbReference type="InterPro" id="IPR011993">
    <property type="entry name" value="PH-like_dom_sf"/>
</dbReference>
<feature type="compositionally biased region" description="Low complexity" evidence="1">
    <location>
        <begin position="1141"/>
        <end position="1186"/>
    </location>
</feature>
<feature type="compositionally biased region" description="Basic residues" evidence="1">
    <location>
        <begin position="524"/>
        <end position="533"/>
    </location>
</feature>
<accession>A0AB34FH75</accession>
<feature type="region of interest" description="Disordered" evidence="1">
    <location>
        <begin position="1"/>
        <end position="556"/>
    </location>
</feature>
<name>A0AB34FH75_9HYPO</name>
<protein>
    <submittedName>
        <fullName evidence="2">Ubiquitin-like protein</fullName>
    </submittedName>
</protein>
<proteinExistence type="predicted"/>
<feature type="compositionally biased region" description="Low complexity" evidence="1">
    <location>
        <begin position="103"/>
        <end position="112"/>
    </location>
</feature>
<dbReference type="Proteomes" id="UP001163105">
    <property type="component" value="Unassembled WGS sequence"/>
</dbReference>
<dbReference type="Gene3D" id="3.10.20.90">
    <property type="entry name" value="Phosphatidylinositol 3-kinase Catalytic Subunit, Chain A, domain 1"/>
    <property type="match status" value="1"/>
</dbReference>